<sequence length="239" mass="26314">MRHLLPGLLTGLLLGAAFSAAAQRPLLSTDVAADTVRQRYGPNRQLFRHLYVGYAFVLGQPAQQGAELRPAASAELTLGLRQKHRLAEHLALGFDARYARLQYSLAQNADKVLPTPELHHRESLVLQRADLEAWLRLNAGRRGNIVGRYLDAGAWGGRIIGTAHRTEDKPSASTARRLNAVAHGLPYVQPWAFGLAGRVGANRYAAVVRYRLSGTFRGERAARYPELPPWQAGLEIGLF</sequence>
<evidence type="ECO:0008006" key="4">
    <source>
        <dbReference type="Google" id="ProtNLM"/>
    </source>
</evidence>
<gene>
    <name evidence="2" type="ORF">D3Y59_05100</name>
</gene>
<feature type="signal peptide" evidence="1">
    <location>
        <begin position="1"/>
        <end position="22"/>
    </location>
</feature>
<keyword evidence="1" id="KW-0732">Signal</keyword>
<name>A0A3B7RA72_9BACT</name>
<accession>A0A3B7RA72</accession>
<evidence type="ECO:0000313" key="3">
    <source>
        <dbReference type="Proteomes" id="UP000262802"/>
    </source>
</evidence>
<evidence type="ECO:0000313" key="2">
    <source>
        <dbReference type="EMBL" id="AYA36486.1"/>
    </source>
</evidence>
<dbReference type="Proteomes" id="UP000262802">
    <property type="component" value="Chromosome"/>
</dbReference>
<dbReference type="AlphaFoldDB" id="A0A3B7RA72"/>
<feature type="chain" id="PRO_5017664898" description="DUF2490 domain-containing protein" evidence="1">
    <location>
        <begin position="23"/>
        <end position="239"/>
    </location>
</feature>
<reference evidence="2 3" key="1">
    <citation type="submission" date="2018-09" db="EMBL/GenBank/DDBJ databases">
        <title>Hymenobacter medium sp. nov., isolated from R2A medium.</title>
        <authorList>
            <person name="Yingchao G."/>
        </authorList>
    </citation>
    <scope>NUCLEOTIDE SEQUENCE [LARGE SCALE GENOMIC DNA]</scope>
    <source>
        <strain evidence="3">sh-6</strain>
    </source>
</reference>
<organism evidence="2 3">
    <name type="scientific">Hymenobacter oligotrophus</name>
    <dbReference type="NCBI Taxonomy" id="2319843"/>
    <lineage>
        <taxon>Bacteria</taxon>
        <taxon>Pseudomonadati</taxon>
        <taxon>Bacteroidota</taxon>
        <taxon>Cytophagia</taxon>
        <taxon>Cytophagales</taxon>
        <taxon>Hymenobacteraceae</taxon>
        <taxon>Hymenobacter</taxon>
    </lineage>
</organism>
<proteinExistence type="predicted"/>
<dbReference type="OrthoDB" id="876730at2"/>
<evidence type="ECO:0000256" key="1">
    <source>
        <dbReference type="SAM" id="SignalP"/>
    </source>
</evidence>
<keyword evidence="3" id="KW-1185">Reference proteome</keyword>
<dbReference type="KEGG" id="hyh:D3Y59_05100"/>
<dbReference type="RefSeq" id="WP_119444068.1">
    <property type="nucleotide sequence ID" value="NZ_CP032317.1"/>
</dbReference>
<dbReference type="EMBL" id="CP032317">
    <property type="protein sequence ID" value="AYA36486.1"/>
    <property type="molecule type" value="Genomic_DNA"/>
</dbReference>
<protein>
    <recommendedName>
        <fullName evidence="4">DUF2490 domain-containing protein</fullName>
    </recommendedName>
</protein>